<proteinExistence type="predicted"/>
<protein>
    <recommendedName>
        <fullName evidence="3">YncE family protein</fullName>
    </recommendedName>
</protein>
<dbReference type="EMBL" id="CP070372">
    <property type="protein sequence ID" value="QRZ16233.1"/>
    <property type="molecule type" value="Genomic_DNA"/>
</dbReference>
<evidence type="ECO:0008006" key="3">
    <source>
        <dbReference type="Google" id="ProtNLM"/>
    </source>
</evidence>
<dbReference type="InterPro" id="IPR015943">
    <property type="entry name" value="WD40/YVTN_repeat-like_dom_sf"/>
</dbReference>
<gene>
    <name evidence="1" type="ORF">JWJ88_20920</name>
</gene>
<accession>A0ABX7JSM0</accession>
<keyword evidence="2" id="KW-1185">Reference proteome</keyword>
<sequence>MAEVGLIFVASVPSFDKGTPSVIHVLDAGNLRPIRQIQLPRRAFALALDRSTGRLYAGNTMDGSLTVIDAKGGQILDTIQLGLKDEEGGFEHIRMIALDEDKGLAFVRSAQKDHDVKERMSLPAHPNSLEVSENGQTLFLTVKAPLDKAHPDYREGRLDSLLRIDLERLGKGDK</sequence>
<evidence type="ECO:0000313" key="1">
    <source>
        <dbReference type="EMBL" id="QRZ16233.1"/>
    </source>
</evidence>
<evidence type="ECO:0000313" key="2">
    <source>
        <dbReference type="Proteomes" id="UP000663629"/>
    </source>
</evidence>
<dbReference type="RefSeq" id="WP_205297117.1">
    <property type="nucleotide sequence ID" value="NZ_CP070372.1"/>
</dbReference>
<dbReference type="Proteomes" id="UP000663629">
    <property type="component" value="Plasmid p2"/>
</dbReference>
<geneLocation type="plasmid" evidence="1 2">
    <name>p2</name>
</geneLocation>
<dbReference type="Gene3D" id="2.130.10.10">
    <property type="entry name" value="YVTN repeat-like/Quinoprotein amine dehydrogenase"/>
    <property type="match status" value="1"/>
</dbReference>
<reference evidence="1 2" key="1">
    <citation type="submission" date="2021-02" db="EMBL/GenBank/DDBJ databases">
        <title>Paracoccus methylovroum sp.nov., a new methanol and methylamine utilizing methylotrophic denitrifer.</title>
        <authorList>
            <person name="Timsy T."/>
            <person name="Behrendt U."/>
            <person name="Ulrich A."/>
            <person name="Spanner T."/>
            <person name="Foesel B.U."/>
            <person name="Horn M.A."/>
            <person name="Kolb S."/>
        </authorList>
    </citation>
    <scope>NUCLEOTIDE SEQUENCE [LARGE SCALE GENOMIC DNA]</scope>
    <source>
        <strain evidence="1 2">H4-D09</strain>
        <plasmid evidence="1 2">p2</plasmid>
    </source>
</reference>
<dbReference type="SUPFAM" id="SSF75011">
    <property type="entry name" value="3-carboxy-cis,cis-mucoante lactonizing enzyme"/>
    <property type="match status" value="1"/>
</dbReference>
<keyword evidence="1" id="KW-0614">Plasmid</keyword>
<organism evidence="1 2">
    <name type="scientific">Paracoccus methylovorus</name>
    <dbReference type="NCBI Taxonomy" id="2812658"/>
    <lineage>
        <taxon>Bacteria</taxon>
        <taxon>Pseudomonadati</taxon>
        <taxon>Pseudomonadota</taxon>
        <taxon>Alphaproteobacteria</taxon>
        <taxon>Rhodobacterales</taxon>
        <taxon>Paracoccaceae</taxon>
        <taxon>Paracoccus</taxon>
    </lineage>
</organism>
<name>A0ABX7JSM0_9RHOB</name>